<evidence type="ECO:0000313" key="4">
    <source>
        <dbReference type="Proteomes" id="UP001360953"/>
    </source>
</evidence>
<evidence type="ECO:0000313" key="3">
    <source>
        <dbReference type="EMBL" id="KAK7537372.1"/>
    </source>
</evidence>
<keyword evidence="2" id="KW-0472">Membrane</keyword>
<keyword evidence="4" id="KW-1185">Reference proteome</keyword>
<protein>
    <submittedName>
        <fullName evidence="3">Uncharacterized protein</fullName>
    </submittedName>
</protein>
<feature type="compositionally biased region" description="Basic residues" evidence="1">
    <location>
        <begin position="78"/>
        <end position="88"/>
    </location>
</feature>
<proteinExistence type="predicted"/>
<keyword evidence="2" id="KW-0812">Transmembrane</keyword>
<reference evidence="3 4" key="1">
    <citation type="submission" date="2024-04" db="EMBL/GenBank/DDBJ databases">
        <title>Phyllosticta paracitricarpa is synonymous to the EU quarantine fungus P. citricarpa based on phylogenomic analyses.</title>
        <authorList>
            <consortium name="Lawrence Berkeley National Laboratory"/>
            <person name="Van ingen-buijs V.A."/>
            <person name="Van westerhoven A.C."/>
            <person name="Haridas S."/>
            <person name="Skiadas P."/>
            <person name="Martin F."/>
            <person name="Groenewald J.Z."/>
            <person name="Crous P.W."/>
            <person name="Seidl M.F."/>
        </authorList>
    </citation>
    <scope>NUCLEOTIDE SEQUENCE [LARGE SCALE GENOMIC DNA]</scope>
    <source>
        <strain evidence="3 4">CPC 17464</strain>
    </source>
</reference>
<feature type="region of interest" description="Disordered" evidence="1">
    <location>
        <begin position="72"/>
        <end position="95"/>
    </location>
</feature>
<dbReference type="GeneID" id="92028666"/>
<feature type="transmembrane region" description="Helical" evidence="2">
    <location>
        <begin position="174"/>
        <end position="199"/>
    </location>
</feature>
<name>A0ABR1LQB7_9PEZI</name>
<organism evidence="3 4">
    <name type="scientific">Phyllosticta citribraziliensis</name>
    <dbReference type="NCBI Taxonomy" id="989973"/>
    <lineage>
        <taxon>Eukaryota</taxon>
        <taxon>Fungi</taxon>
        <taxon>Dikarya</taxon>
        <taxon>Ascomycota</taxon>
        <taxon>Pezizomycotina</taxon>
        <taxon>Dothideomycetes</taxon>
        <taxon>Dothideomycetes incertae sedis</taxon>
        <taxon>Botryosphaeriales</taxon>
        <taxon>Phyllostictaceae</taxon>
        <taxon>Phyllosticta</taxon>
    </lineage>
</organism>
<sequence length="200" mass="22132">MKWMGRRMDGSMHVHPCVYSHVEEGRARGRECGGDVDHLMAGPHPCPGRLCIPLYVHYLRYHHAAPLSGEHKNCGGLSRRRSGRRGAAARRGGAARRDADYLSAMTPRGGNRGTASYTHRWGQTTFQINCSQPAGDRCCSAGLTEERRKRRSGDVEMLIGKARVSWARKSTCRYFGTVAFCLLLHLASVVCVVCFLCGLI</sequence>
<dbReference type="Proteomes" id="UP001360953">
    <property type="component" value="Unassembled WGS sequence"/>
</dbReference>
<gene>
    <name evidence="3" type="ORF">J3D65DRAFT_378260</name>
</gene>
<evidence type="ECO:0000256" key="1">
    <source>
        <dbReference type="SAM" id="MobiDB-lite"/>
    </source>
</evidence>
<keyword evidence="2" id="KW-1133">Transmembrane helix</keyword>
<evidence type="ECO:0000256" key="2">
    <source>
        <dbReference type="SAM" id="Phobius"/>
    </source>
</evidence>
<accession>A0ABR1LQB7</accession>
<comment type="caution">
    <text evidence="3">The sequence shown here is derived from an EMBL/GenBank/DDBJ whole genome shotgun (WGS) entry which is preliminary data.</text>
</comment>
<dbReference type="RefSeq" id="XP_066655523.1">
    <property type="nucleotide sequence ID" value="XM_066795760.1"/>
</dbReference>
<dbReference type="EMBL" id="JBBPEH010000006">
    <property type="protein sequence ID" value="KAK7537372.1"/>
    <property type="molecule type" value="Genomic_DNA"/>
</dbReference>